<protein>
    <submittedName>
        <fullName evidence="1">Uncharacterized protein</fullName>
    </submittedName>
</protein>
<evidence type="ECO:0000313" key="1">
    <source>
        <dbReference type="EMBL" id="CAK9179275.1"/>
    </source>
</evidence>
<organism evidence="1 2">
    <name type="scientific">Ilex paraguariensis</name>
    <name type="common">yerba mate</name>
    <dbReference type="NCBI Taxonomy" id="185542"/>
    <lineage>
        <taxon>Eukaryota</taxon>
        <taxon>Viridiplantae</taxon>
        <taxon>Streptophyta</taxon>
        <taxon>Embryophyta</taxon>
        <taxon>Tracheophyta</taxon>
        <taxon>Spermatophyta</taxon>
        <taxon>Magnoliopsida</taxon>
        <taxon>eudicotyledons</taxon>
        <taxon>Gunneridae</taxon>
        <taxon>Pentapetalae</taxon>
        <taxon>asterids</taxon>
        <taxon>campanulids</taxon>
        <taxon>Aquifoliales</taxon>
        <taxon>Aquifoliaceae</taxon>
        <taxon>Ilex</taxon>
    </lineage>
</organism>
<dbReference type="Proteomes" id="UP001642360">
    <property type="component" value="Unassembled WGS sequence"/>
</dbReference>
<dbReference type="EMBL" id="CAUOFW020007458">
    <property type="protein sequence ID" value="CAK9179275.1"/>
    <property type="molecule type" value="Genomic_DNA"/>
</dbReference>
<name>A0ABC8UBW8_9AQUA</name>
<sequence length="114" mass="13362">MYDYHYACNKLYSFAGLPTDPTTILKIFGMHLAFQNFRILLPLKYCKRFRGIMYFKSRASANLVDLQVEWGPCVGLYVFGDYRAKMKHKKIKKTDLSLLQQNLSQKKVSNKNLK</sequence>
<accession>A0ABC8UBW8</accession>
<gene>
    <name evidence="1" type="ORF">ILEXP_LOCUS49211</name>
</gene>
<proteinExistence type="predicted"/>
<reference evidence="1 2" key="1">
    <citation type="submission" date="2024-02" db="EMBL/GenBank/DDBJ databases">
        <authorList>
            <person name="Vignale AGUSTIN F."/>
            <person name="Sosa J E."/>
            <person name="Modenutti C."/>
        </authorList>
    </citation>
    <scope>NUCLEOTIDE SEQUENCE [LARGE SCALE GENOMIC DNA]</scope>
</reference>
<dbReference type="AlphaFoldDB" id="A0ABC8UBW8"/>
<keyword evidence="2" id="KW-1185">Reference proteome</keyword>
<evidence type="ECO:0000313" key="2">
    <source>
        <dbReference type="Proteomes" id="UP001642360"/>
    </source>
</evidence>
<comment type="caution">
    <text evidence="1">The sequence shown here is derived from an EMBL/GenBank/DDBJ whole genome shotgun (WGS) entry which is preliminary data.</text>
</comment>